<proteinExistence type="predicted"/>
<reference evidence="1" key="1">
    <citation type="submission" date="2023-04" db="EMBL/GenBank/DDBJ databases">
        <authorList>
            <consortium name="ELIXIR-Norway"/>
        </authorList>
    </citation>
    <scope>NUCLEOTIDE SEQUENCE [LARGE SCALE GENOMIC DNA]</scope>
</reference>
<evidence type="ECO:0000313" key="2">
    <source>
        <dbReference type="Proteomes" id="UP001176941"/>
    </source>
</evidence>
<gene>
    <name evidence="1" type="ORF">MRATA1EN1_LOCUS3637</name>
</gene>
<dbReference type="EMBL" id="OX459947">
    <property type="protein sequence ID" value="CAI9154675.1"/>
    <property type="molecule type" value="Genomic_DNA"/>
</dbReference>
<evidence type="ECO:0000313" key="1">
    <source>
        <dbReference type="EMBL" id="CAI9154675.1"/>
    </source>
</evidence>
<accession>A0ABN8XZ77</accession>
<protein>
    <recommendedName>
        <fullName evidence="3">Secreted protein</fullName>
    </recommendedName>
</protein>
<keyword evidence="2" id="KW-1185">Reference proteome</keyword>
<evidence type="ECO:0008006" key="3">
    <source>
        <dbReference type="Google" id="ProtNLM"/>
    </source>
</evidence>
<dbReference type="Proteomes" id="UP001176941">
    <property type="component" value="Chromosome 11"/>
</dbReference>
<sequence length="120" mass="13459">MASGVWGIYFMLGLSAGTDFPPSGGAREASHFPQRIAAPVLGDHDPPLAFLFLPWRMFLLPSLLGLELSQLLRLASRIPPHHRGLMAFAIQWRDYRQNGCSLSSYIMTWHTRRHTASLCP</sequence>
<name>A0ABN8XZ77_RANTA</name>
<organism evidence="1 2">
    <name type="scientific">Rangifer tarandus platyrhynchus</name>
    <name type="common">Svalbard reindeer</name>
    <dbReference type="NCBI Taxonomy" id="3082113"/>
    <lineage>
        <taxon>Eukaryota</taxon>
        <taxon>Metazoa</taxon>
        <taxon>Chordata</taxon>
        <taxon>Craniata</taxon>
        <taxon>Vertebrata</taxon>
        <taxon>Euteleostomi</taxon>
        <taxon>Mammalia</taxon>
        <taxon>Eutheria</taxon>
        <taxon>Laurasiatheria</taxon>
        <taxon>Artiodactyla</taxon>
        <taxon>Ruminantia</taxon>
        <taxon>Pecora</taxon>
        <taxon>Cervidae</taxon>
        <taxon>Odocoileinae</taxon>
        <taxon>Rangifer</taxon>
    </lineage>
</organism>